<dbReference type="GO" id="GO:0016592">
    <property type="term" value="C:mediator complex"/>
    <property type="evidence" value="ECO:0007669"/>
    <property type="project" value="InterPro"/>
</dbReference>
<accession>A0A7R8W3N4</accession>
<dbReference type="PANTHER" id="PTHR12434">
    <property type="entry name" value="MEDIATOR OF RNA POLYMERASE II TRANSCRIPTION SUBUNIT 22"/>
    <property type="match status" value="1"/>
</dbReference>
<evidence type="ECO:0000256" key="3">
    <source>
        <dbReference type="ARBA" id="ARBA00019695"/>
    </source>
</evidence>
<dbReference type="InterPro" id="IPR009332">
    <property type="entry name" value="Med22"/>
</dbReference>
<comment type="similarity">
    <text evidence="2">Belongs to the Mediator complex subunit 22 family.</text>
</comment>
<evidence type="ECO:0000256" key="1">
    <source>
        <dbReference type="ARBA" id="ARBA00004123"/>
    </source>
</evidence>
<evidence type="ECO:0000256" key="4">
    <source>
        <dbReference type="ARBA" id="ARBA00023015"/>
    </source>
</evidence>
<keyword evidence="4" id="KW-0805">Transcription regulation</keyword>
<dbReference type="OrthoDB" id="203279at2759"/>
<evidence type="ECO:0000256" key="6">
    <source>
        <dbReference type="ARBA" id="ARBA00023242"/>
    </source>
</evidence>
<keyword evidence="5" id="KW-0804">Transcription</keyword>
<evidence type="ECO:0000256" key="5">
    <source>
        <dbReference type="ARBA" id="ARBA00023163"/>
    </source>
</evidence>
<dbReference type="Pfam" id="PF06179">
    <property type="entry name" value="Med22"/>
    <property type="match status" value="1"/>
</dbReference>
<dbReference type="AlphaFoldDB" id="A0A7R8W3N4"/>
<proteinExistence type="inferred from homology"/>
<evidence type="ECO:0000313" key="9">
    <source>
        <dbReference type="EMBL" id="CAD7224225.1"/>
    </source>
</evidence>
<dbReference type="GO" id="GO:0006357">
    <property type="term" value="P:regulation of transcription by RNA polymerase II"/>
    <property type="evidence" value="ECO:0007669"/>
    <property type="project" value="InterPro"/>
</dbReference>
<comment type="function">
    <text evidence="7">Component of the Mediator complex, a coactivator involved in the regulated transcription of nearly all RNA polymerase II-dependent genes. Mediator functions as a bridge to convey information from gene-specific regulatory proteins to the basal RNA polymerase II transcription machinery. Mediator is recruited to promoters by direct interactions with regulatory proteins and serves as a scaffold for the assembly of a functional preinitiation complex with RNA polymerase II and the general transcription factors.</text>
</comment>
<dbReference type="GO" id="GO:0003712">
    <property type="term" value="F:transcription coregulator activity"/>
    <property type="evidence" value="ECO:0007669"/>
    <property type="project" value="InterPro"/>
</dbReference>
<reference evidence="9" key="1">
    <citation type="submission" date="2020-11" db="EMBL/GenBank/DDBJ databases">
        <authorList>
            <person name="Tran Van P."/>
        </authorList>
    </citation>
    <scope>NUCLEOTIDE SEQUENCE</scope>
</reference>
<dbReference type="EMBL" id="OB660331">
    <property type="protein sequence ID" value="CAD7224225.1"/>
    <property type="molecule type" value="Genomic_DNA"/>
</dbReference>
<organism evidence="9">
    <name type="scientific">Cyprideis torosa</name>
    <dbReference type="NCBI Taxonomy" id="163714"/>
    <lineage>
        <taxon>Eukaryota</taxon>
        <taxon>Metazoa</taxon>
        <taxon>Ecdysozoa</taxon>
        <taxon>Arthropoda</taxon>
        <taxon>Crustacea</taxon>
        <taxon>Oligostraca</taxon>
        <taxon>Ostracoda</taxon>
        <taxon>Podocopa</taxon>
        <taxon>Podocopida</taxon>
        <taxon>Cytherocopina</taxon>
        <taxon>Cytheroidea</taxon>
        <taxon>Cytherideidae</taxon>
        <taxon>Cyprideis</taxon>
    </lineage>
</organism>
<keyword evidence="6" id="KW-0539">Nucleus</keyword>
<protein>
    <recommendedName>
        <fullName evidence="3">Mediator of RNA polymerase II transcription subunit 22</fullName>
    </recommendedName>
    <alternativeName>
        <fullName evidence="8">Mediator complex subunit 22</fullName>
    </alternativeName>
</protein>
<evidence type="ECO:0000256" key="7">
    <source>
        <dbReference type="ARBA" id="ARBA00025687"/>
    </source>
</evidence>
<name>A0A7R8W3N4_9CRUS</name>
<dbReference type="PANTHER" id="PTHR12434:SF6">
    <property type="entry name" value="MEDIATOR OF RNA POLYMERASE II TRANSCRIPTION SUBUNIT 22"/>
    <property type="match status" value="1"/>
</dbReference>
<comment type="subcellular location">
    <subcellularLocation>
        <location evidence="1">Nucleus</location>
    </subcellularLocation>
</comment>
<gene>
    <name evidence="9" type="ORF">CTOB1V02_LOCUS2195</name>
</gene>
<evidence type="ECO:0000256" key="8">
    <source>
        <dbReference type="ARBA" id="ARBA00031962"/>
    </source>
</evidence>
<sequence>MSGAPTAAPQQRAVISQSKEALLKSYSKRLKDDVKSILDNFTEIIKLGRIEDETQVNRHTQLEQDGLEMQVRAANIVRATESLNKLVADLKQYLILNDFPSVNDAIAQNTKVSRGQSEEIDTKLKALRDDLAVDLFDMEDEYYSSIYK</sequence>
<evidence type="ECO:0000256" key="2">
    <source>
        <dbReference type="ARBA" id="ARBA00005942"/>
    </source>
</evidence>